<evidence type="ECO:0000313" key="2">
    <source>
        <dbReference type="EMBL" id="KAG5631659.1"/>
    </source>
</evidence>
<sequence>MATKNQMRPSCAKVKVEVDLTAKLPKRVRITEEDDDTGHTKFKWVQVQYDHMPKYCQECCLQGHDENTCWSLHPELYEARSIEDKKETCEEKDTTACIMGGKNRVLTSGKIVGYKQNKQEWMIRRINKHKRNKYGHIEGKNDVQDENPFAVLQGEGEQQTESKIIKEKEETTKDWVNKTFSEKENIARSKERHEENTSEGNASKEMDIRNVEFEQHEQQQGDIPERGEKKQIVNEEKIQKEGHQENEKVVVLYENSTDEVLPLAIHNEGQEDNLVIVNGDKEDLRNNIESIALEGDLSPKQKGKLNESLIKLKKQGGVDHAAQASSRSKRTIIKNTRYQFYFIGRMEPFEEKKEIEEYKRKLGMKYALANGNGKIWAFIDEAMDYTIIRDEEQMLTLKLQSQGMDLKMVVSLVYAKCMQSERLQLWDLMETIASSTNLPWLVGGDFNVISNAEEKLGGRSIPESDVEDFNHCTNVYNLEDQGFKGSKYMWWNGRMDANCIFKRLDRILGNGIQNIFPILEVEHLVRSGSDHTPLLITFNTSNENVVRPFKFLNF</sequence>
<evidence type="ECO:0000313" key="3">
    <source>
        <dbReference type="Proteomes" id="UP000824120"/>
    </source>
</evidence>
<keyword evidence="3" id="KW-1185">Reference proteome</keyword>
<accession>A0A9J6B4W2</accession>
<dbReference type="AlphaFoldDB" id="A0A9J6B4W2"/>
<dbReference type="OrthoDB" id="1930966at2759"/>
<proteinExistence type="predicted"/>
<dbReference type="PANTHER" id="PTHR33710:SF71">
    <property type="entry name" value="ENDONUCLEASE_EXONUCLEASE_PHOSPHATASE DOMAIN-CONTAINING PROTEIN"/>
    <property type="match status" value="1"/>
</dbReference>
<organism evidence="2 3">
    <name type="scientific">Solanum commersonii</name>
    <name type="common">Commerson's wild potato</name>
    <name type="synonym">Commerson's nightshade</name>
    <dbReference type="NCBI Taxonomy" id="4109"/>
    <lineage>
        <taxon>Eukaryota</taxon>
        <taxon>Viridiplantae</taxon>
        <taxon>Streptophyta</taxon>
        <taxon>Embryophyta</taxon>
        <taxon>Tracheophyta</taxon>
        <taxon>Spermatophyta</taxon>
        <taxon>Magnoliopsida</taxon>
        <taxon>eudicotyledons</taxon>
        <taxon>Gunneridae</taxon>
        <taxon>Pentapetalae</taxon>
        <taxon>asterids</taxon>
        <taxon>lamiids</taxon>
        <taxon>Solanales</taxon>
        <taxon>Solanaceae</taxon>
        <taxon>Solanoideae</taxon>
        <taxon>Solaneae</taxon>
        <taxon>Solanum</taxon>
    </lineage>
</organism>
<comment type="caution">
    <text evidence="2">The sequence shown here is derived from an EMBL/GenBank/DDBJ whole genome shotgun (WGS) entry which is preliminary data.</text>
</comment>
<name>A0A9J6B4W2_SOLCO</name>
<protein>
    <recommendedName>
        <fullName evidence="4">Endonuclease/exonuclease/phosphatase domain-containing protein</fullName>
    </recommendedName>
</protein>
<dbReference type="PANTHER" id="PTHR33710">
    <property type="entry name" value="BNAC02G09200D PROTEIN"/>
    <property type="match status" value="1"/>
</dbReference>
<gene>
    <name evidence="2" type="ORF">H5410_003376</name>
</gene>
<dbReference type="Gene3D" id="3.60.10.10">
    <property type="entry name" value="Endonuclease/exonuclease/phosphatase"/>
    <property type="match status" value="1"/>
</dbReference>
<evidence type="ECO:0008006" key="4">
    <source>
        <dbReference type="Google" id="ProtNLM"/>
    </source>
</evidence>
<dbReference type="EMBL" id="JACXVP010000001">
    <property type="protein sequence ID" value="KAG5631659.1"/>
    <property type="molecule type" value="Genomic_DNA"/>
</dbReference>
<dbReference type="Proteomes" id="UP000824120">
    <property type="component" value="Chromosome 1"/>
</dbReference>
<feature type="region of interest" description="Disordered" evidence="1">
    <location>
        <begin position="184"/>
        <end position="207"/>
    </location>
</feature>
<dbReference type="InterPro" id="IPR036691">
    <property type="entry name" value="Endo/exonu/phosph_ase_sf"/>
</dbReference>
<dbReference type="SUPFAM" id="SSF56219">
    <property type="entry name" value="DNase I-like"/>
    <property type="match status" value="1"/>
</dbReference>
<evidence type="ECO:0000256" key="1">
    <source>
        <dbReference type="SAM" id="MobiDB-lite"/>
    </source>
</evidence>
<reference evidence="2 3" key="1">
    <citation type="submission" date="2020-09" db="EMBL/GenBank/DDBJ databases">
        <title>De no assembly of potato wild relative species, Solanum commersonii.</title>
        <authorList>
            <person name="Cho K."/>
        </authorList>
    </citation>
    <scope>NUCLEOTIDE SEQUENCE [LARGE SCALE GENOMIC DNA]</scope>
    <source>
        <strain evidence="2">LZ3.2</strain>
        <tissue evidence="2">Leaf</tissue>
    </source>
</reference>